<evidence type="ECO:0000313" key="1">
    <source>
        <dbReference type="EMBL" id="TFA97716.1"/>
    </source>
</evidence>
<evidence type="ECO:0000313" key="2">
    <source>
        <dbReference type="Proteomes" id="UP001642720"/>
    </source>
</evidence>
<dbReference type="RefSeq" id="XP_073553918.1">
    <property type="nucleotide sequence ID" value="XM_073707619.1"/>
</dbReference>
<name>A0ABY2GQ55_9HYPO</name>
<organism evidence="1 2">
    <name type="scientific">Trichoderma ghanense</name>
    <dbReference type="NCBI Taxonomy" id="65468"/>
    <lineage>
        <taxon>Eukaryota</taxon>
        <taxon>Fungi</taxon>
        <taxon>Dikarya</taxon>
        <taxon>Ascomycota</taxon>
        <taxon>Pezizomycotina</taxon>
        <taxon>Sordariomycetes</taxon>
        <taxon>Hypocreomycetidae</taxon>
        <taxon>Hypocreales</taxon>
        <taxon>Hypocreaceae</taxon>
        <taxon>Trichoderma</taxon>
    </lineage>
</organism>
<protein>
    <submittedName>
        <fullName evidence="1">Uncharacterized protein</fullName>
    </submittedName>
</protein>
<gene>
    <name evidence="1" type="ORF">CCMA1212_010582</name>
</gene>
<reference evidence="1 2" key="1">
    <citation type="submission" date="2018-01" db="EMBL/GenBank/DDBJ databases">
        <title>Genome characterization of the sugarcane-associated fungus Trichoderma ghanense CCMA-1212 and their application in lignocelulose bioconversion.</title>
        <authorList>
            <person name="Steindorff A.S."/>
            <person name="Mendes T.D."/>
            <person name="Vilela E.S.D."/>
            <person name="Rodrigues D.S."/>
            <person name="Formighieri E.F."/>
            <person name="Melo I.S."/>
            <person name="Favaro L.C.L."/>
        </authorList>
    </citation>
    <scope>NUCLEOTIDE SEQUENCE [LARGE SCALE GENOMIC DNA]</scope>
    <source>
        <strain evidence="1 2">CCMA-1212</strain>
    </source>
</reference>
<accession>A0ABY2GQ55</accession>
<keyword evidence="2" id="KW-1185">Reference proteome</keyword>
<proteinExistence type="predicted"/>
<dbReference type="EMBL" id="PPTA01000028">
    <property type="protein sequence ID" value="TFA97716.1"/>
    <property type="molecule type" value="Genomic_DNA"/>
</dbReference>
<sequence>MFPLRILITPNGQRGCCRFISLAVGAKRERKMTRMGGVGCKAWCGPELQTDGAACDGHGMRLTLVLGSDTSDSFAPDNRDAFTASFSSLSHSIPGRAL</sequence>
<dbReference type="Proteomes" id="UP001642720">
    <property type="component" value="Unassembled WGS sequence"/>
</dbReference>
<comment type="caution">
    <text evidence="1">The sequence shown here is derived from an EMBL/GenBank/DDBJ whole genome shotgun (WGS) entry which is preliminary data.</text>
</comment>
<dbReference type="GeneID" id="300582069"/>